<feature type="region of interest" description="Disordered" evidence="1">
    <location>
        <begin position="70"/>
        <end position="97"/>
    </location>
</feature>
<evidence type="ECO:0000256" key="1">
    <source>
        <dbReference type="SAM" id="MobiDB-lite"/>
    </source>
</evidence>
<dbReference type="InterPro" id="IPR012902">
    <property type="entry name" value="N_methyl_site"/>
</dbReference>
<dbReference type="NCBIfam" id="TIGR02532">
    <property type="entry name" value="IV_pilin_GFxxxE"/>
    <property type="match status" value="1"/>
</dbReference>
<organism evidence="3 4">
    <name type="scientific">Rhodopirellula halodulae</name>
    <dbReference type="NCBI Taxonomy" id="2894198"/>
    <lineage>
        <taxon>Bacteria</taxon>
        <taxon>Pseudomonadati</taxon>
        <taxon>Planctomycetota</taxon>
        <taxon>Planctomycetia</taxon>
        <taxon>Pirellulales</taxon>
        <taxon>Pirellulaceae</taxon>
        <taxon>Rhodopirellula</taxon>
    </lineage>
</organism>
<dbReference type="RefSeq" id="WP_230272882.1">
    <property type="nucleotide sequence ID" value="NZ_JAJKFW010000016.1"/>
</dbReference>
<dbReference type="PANTHER" id="PTHR30093:SF2">
    <property type="entry name" value="TYPE II SECRETION SYSTEM PROTEIN H"/>
    <property type="match status" value="1"/>
</dbReference>
<dbReference type="Pfam" id="PF07596">
    <property type="entry name" value="SBP_bac_10"/>
    <property type="match status" value="1"/>
</dbReference>
<dbReference type="EMBL" id="JAJKFW010000016">
    <property type="protein sequence ID" value="MCC9642167.1"/>
    <property type="molecule type" value="Genomic_DNA"/>
</dbReference>
<dbReference type="SUPFAM" id="SSF54523">
    <property type="entry name" value="Pili subunits"/>
    <property type="match status" value="1"/>
</dbReference>
<feature type="domain" description="DUF1559" evidence="2">
    <location>
        <begin position="34"/>
        <end position="377"/>
    </location>
</feature>
<evidence type="ECO:0000313" key="4">
    <source>
        <dbReference type="Proteomes" id="UP001430306"/>
    </source>
</evidence>
<protein>
    <submittedName>
        <fullName evidence="3">DUF1559 domain-containing protein</fullName>
    </submittedName>
</protein>
<dbReference type="PANTHER" id="PTHR30093">
    <property type="entry name" value="GENERAL SECRETION PATHWAY PROTEIN G"/>
    <property type="match status" value="1"/>
</dbReference>
<feature type="region of interest" description="Disordered" evidence="1">
    <location>
        <begin position="252"/>
        <end position="275"/>
    </location>
</feature>
<dbReference type="Pfam" id="PF07963">
    <property type="entry name" value="N_methyl"/>
    <property type="match status" value="1"/>
</dbReference>
<sequence length="420" mass="44882">MKRSSSNQGFTLVELLVVIAIIGVLVGLLLPAVQAAREAARRMSCSNNFKQIGLALHNYHSAYNMLPAHSAGTTNESNSGSPNPSRRADGGGGHNRNELSWLPGLTPFFEQQALWEQISNPMDANNDGVIDFQAMGPDPRMNLSDHNAAGNRYNPWLTNVPTLRCPSDPGEGLPAQGRTNYAACLGDSTHHMHVGAEQDRANIPNSAWAQAERAACRGTFVASRSTAFREILDGLSNTIAAGEIITSLNDRDKRALPPDAPTSIQANSGNPAGPDNALACRNMIDPERPQFWMNGAPFVASPAVTGPAGEMERGFKWAYGRPLFSAMNTILPPNSEICMQGNRHNEGILPPSSHHQGGVHVLMADGAVKFITDSIEAGNSGAPPVRWDGWAIHPAGSKSPYGLWGALGTRAAKETIEGEF</sequence>
<keyword evidence="4" id="KW-1185">Reference proteome</keyword>
<comment type="caution">
    <text evidence="3">The sequence shown here is derived from an EMBL/GenBank/DDBJ whole genome shotgun (WGS) entry which is preliminary data.</text>
</comment>
<accession>A0ABS8NF40</accession>
<reference evidence="3" key="1">
    <citation type="submission" date="2021-11" db="EMBL/GenBank/DDBJ databases">
        <title>Genome sequence.</title>
        <authorList>
            <person name="Sun Q."/>
        </authorList>
    </citation>
    <scope>NUCLEOTIDE SEQUENCE</scope>
    <source>
        <strain evidence="3">JC740</strain>
    </source>
</reference>
<dbReference type="PROSITE" id="PS00409">
    <property type="entry name" value="PROKAR_NTER_METHYL"/>
    <property type="match status" value="1"/>
</dbReference>
<feature type="compositionally biased region" description="Polar residues" evidence="1">
    <location>
        <begin position="71"/>
        <end position="84"/>
    </location>
</feature>
<gene>
    <name evidence="3" type="ORF">LOC71_07770</name>
</gene>
<dbReference type="InterPro" id="IPR045584">
    <property type="entry name" value="Pilin-like"/>
</dbReference>
<dbReference type="InterPro" id="IPR027558">
    <property type="entry name" value="Pre_pil_HX9DG_C"/>
</dbReference>
<evidence type="ECO:0000259" key="2">
    <source>
        <dbReference type="Pfam" id="PF07596"/>
    </source>
</evidence>
<name>A0ABS8NF40_9BACT</name>
<dbReference type="NCBIfam" id="TIGR04294">
    <property type="entry name" value="pre_pil_HX9DG"/>
    <property type="match status" value="1"/>
</dbReference>
<dbReference type="Proteomes" id="UP001430306">
    <property type="component" value="Unassembled WGS sequence"/>
</dbReference>
<proteinExistence type="predicted"/>
<dbReference type="Gene3D" id="3.30.700.10">
    <property type="entry name" value="Glycoprotein, Type 4 Pilin"/>
    <property type="match status" value="1"/>
</dbReference>
<evidence type="ECO:0000313" key="3">
    <source>
        <dbReference type="EMBL" id="MCC9642167.1"/>
    </source>
</evidence>
<dbReference type="InterPro" id="IPR011453">
    <property type="entry name" value="DUF1559"/>
</dbReference>